<dbReference type="Pfam" id="PF12680">
    <property type="entry name" value="SnoaL_2"/>
    <property type="match status" value="1"/>
</dbReference>
<evidence type="ECO:0000313" key="2">
    <source>
        <dbReference type="EMBL" id="PCG15655.1"/>
    </source>
</evidence>
<dbReference type="AlphaFoldDB" id="A0A2A4IB02"/>
<dbReference type="RefSeq" id="WP_066707812.1">
    <property type="nucleotide sequence ID" value="NZ_JBHIWA010000033.1"/>
</dbReference>
<dbReference type="SUPFAM" id="SSF54427">
    <property type="entry name" value="NTF2-like"/>
    <property type="match status" value="1"/>
</dbReference>
<dbReference type="Proteomes" id="UP000218323">
    <property type="component" value="Unassembled WGS sequence"/>
</dbReference>
<dbReference type="InterPro" id="IPR032710">
    <property type="entry name" value="NTF2-like_dom_sf"/>
</dbReference>
<evidence type="ECO:0000313" key="3">
    <source>
        <dbReference type="Proteomes" id="UP000218323"/>
    </source>
</evidence>
<gene>
    <name evidence="2" type="ORF">COA07_01305</name>
</gene>
<dbReference type="InterPro" id="IPR037401">
    <property type="entry name" value="SnoaL-like"/>
</dbReference>
<sequence length="137" mass="14866">MSDAIESWHDYMRAPDAVALEAMLHPDVVFQSPAVHTPQRGRAVTMRYLGAAAVVLGGPDFRYVNEWRGDASAVLEFECTLADATQVNGVDIIEWDDDGLITRFKVMIRPVRALNAVIPLMAAELTKGAQQPGGADG</sequence>
<keyword evidence="3" id="KW-1185">Reference proteome</keyword>
<feature type="domain" description="SnoaL-like" evidence="1">
    <location>
        <begin position="6"/>
        <end position="103"/>
    </location>
</feature>
<proteinExistence type="predicted"/>
<reference evidence="2 3" key="1">
    <citation type="submission" date="2017-09" db="EMBL/GenBank/DDBJ databases">
        <title>Sphingomonas adhaesiva DSM 7418, whole genome shotgun sequence.</title>
        <authorList>
            <person name="Feng G."/>
            <person name="Zhu H."/>
        </authorList>
    </citation>
    <scope>NUCLEOTIDE SEQUENCE [LARGE SCALE GENOMIC DNA]</scope>
    <source>
        <strain evidence="2 3">DSM 7418</strain>
    </source>
</reference>
<protein>
    <submittedName>
        <fullName evidence="2">Nuclear transport factor 2 family protein</fullName>
    </submittedName>
</protein>
<evidence type="ECO:0000259" key="1">
    <source>
        <dbReference type="Pfam" id="PF12680"/>
    </source>
</evidence>
<dbReference type="EMBL" id="NWVC01000001">
    <property type="protein sequence ID" value="PCG15655.1"/>
    <property type="molecule type" value="Genomic_DNA"/>
</dbReference>
<organism evidence="2 3">
    <name type="scientific">Sphingomonas adhaesiva</name>
    <dbReference type="NCBI Taxonomy" id="28212"/>
    <lineage>
        <taxon>Bacteria</taxon>
        <taxon>Pseudomonadati</taxon>
        <taxon>Pseudomonadota</taxon>
        <taxon>Alphaproteobacteria</taxon>
        <taxon>Sphingomonadales</taxon>
        <taxon>Sphingomonadaceae</taxon>
        <taxon>Sphingomonas</taxon>
    </lineage>
</organism>
<name>A0A2A4IB02_9SPHN</name>
<accession>A0A2A4IB02</accession>
<comment type="caution">
    <text evidence="2">The sequence shown here is derived from an EMBL/GenBank/DDBJ whole genome shotgun (WGS) entry which is preliminary data.</text>
</comment>
<dbReference type="Gene3D" id="3.10.450.50">
    <property type="match status" value="1"/>
</dbReference>